<evidence type="ECO:0000256" key="7">
    <source>
        <dbReference type="SAM" id="Coils"/>
    </source>
</evidence>
<dbReference type="Gene3D" id="1.20.1060.20">
    <property type="match status" value="1"/>
</dbReference>
<dbReference type="InterPro" id="IPR036277">
    <property type="entry name" value="SMC_hinge_sf"/>
</dbReference>
<evidence type="ECO:0000313" key="9">
    <source>
        <dbReference type="EMBL" id="EPZ35653.1"/>
    </source>
</evidence>
<dbReference type="STRING" id="988480.A0A075B3X2"/>
<dbReference type="InterPro" id="IPR010935">
    <property type="entry name" value="SMC_hinge"/>
</dbReference>
<comment type="similarity">
    <text evidence="2">Belongs to the SMC family. SMC4 subfamily.</text>
</comment>
<keyword evidence="5 7" id="KW-0175">Coiled coil</keyword>
<sequence length="735" mass="85702">MVSDGTPRLTLSKMVLVNFKSYAGRQTIGPFHKSFSSIVGPNGSGKSNVIDALLFVFGFRAKKMRQGKLSDLIHNSKEYPNLEYCAVEIYFEEIIDLDNGEYKVVPDTAMTIIRTANKQNKSTYTINGQNYSFSQIAQDEKDALQDKKEEAENYLRMENEIAKKQNLYYQIKIDKVEREYGEVKEEITRVKEEIEKEEKSHLGQIEEIKEMENNYVLSEKEYQILKGRVEEMGKEIGKMDKEEIQMQEKKKYIMNKQKKITKNIQSEKSELGLKMDNVKSVEEETQSNDKEIEVLKERLIKEEETDVFQVELEKKQVELSPWTEKIFKVESEIKILNSEKELLDEKINYQENAEKKIKEEIKKIEKTIQDKRPGYEEGRKEFEVLKSLSREVEEEIKKIEEKEEEKKEILSNLSFKINEKKNESMKMNNRNLIMENIMKEKNSGRIKGIHGRLGDLGMIEEEYEIAICTVCSRLDNIVVDSTESAEKCLEIIKKRNLGRATFIVLDKLDKIKMKSENLPMNSKRLFDLIKPKDEVYLKAFYLALGETLVTDNLNNANKIAFNSGKRYKVVTLDGKIIDSCGTLTGGGNKVIKGRIELLNNLNKHEFIDKGEFNKGELLNKSELNNRNKFKQNGESRKEDLEKMEKDFQDEIKNLDEIKRNKMDLIVKLNQLNQLISTNEVKFRKMEMEISSLENELNQKNKNLNEIKRSSNSPNVKDLERFKKINSEISKKDLEI</sequence>
<feature type="domain" description="SMC hinge" evidence="8">
    <location>
        <begin position="447"/>
        <end position="560"/>
    </location>
</feature>
<dbReference type="Gene3D" id="3.40.50.300">
    <property type="entry name" value="P-loop containing nucleotide triphosphate hydrolases"/>
    <property type="match status" value="1"/>
</dbReference>
<dbReference type="Proteomes" id="UP000030755">
    <property type="component" value="Unassembled WGS sequence"/>
</dbReference>
<dbReference type="OrthoDB" id="5575062at2759"/>
<dbReference type="Pfam" id="PF02463">
    <property type="entry name" value="SMC_N"/>
    <property type="match status" value="1"/>
</dbReference>
<keyword evidence="6" id="KW-0539">Nucleus</keyword>
<evidence type="ECO:0000256" key="2">
    <source>
        <dbReference type="ARBA" id="ARBA00006005"/>
    </source>
</evidence>
<dbReference type="GO" id="GO:0005524">
    <property type="term" value="F:ATP binding"/>
    <property type="evidence" value="ECO:0007669"/>
    <property type="project" value="UniProtKB-KW"/>
</dbReference>
<accession>A0A075B3X2</accession>
<dbReference type="EMBL" id="KE560790">
    <property type="protein sequence ID" value="EPZ35653.1"/>
    <property type="molecule type" value="Genomic_DNA"/>
</dbReference>
<protein>
    <submittedName>
        <fullName evidence="9">RecF/RecN/SMC domain-containing protein</fullName>
    </submittedName>
</protein>
<dbReference type="InterPro" id="IPR003395">
    <property type="entry name" value="RecF/RecN/SMC_N"/>
</dbReference>
<dbReference type="InterPro" id="IPR027417">
    <property type="entry name" value="P-loop_NTPase"/>
</dbReference>
<evidence type="ECO:0000259" key="8">
    <source>
        <dbReference type="SMART" id="SM00968"/>
    </source>
</evidence>
<keyword evidence="10" id="KW-1185">Reference proteome</keyword>
<dbReference type="PANTHER" id="PTHR18937">
    <property type="entry name" value="STRUCTURAL MAINTENANCE OF CHROMOSOMES SMC FAMILY MEMBER"/>
    <property type="match status" value="1"/>
</dbReference>
<dbReference type="SUPFAM" id="SSF75553">
    <property type="entry name" value="Smc hinge domain"/>
    <property type="match status" value="1"/>
</dbReference>
<dbReference type="GO" id="GO:0000796">
    <property type="term" value="C:condensin complex"/>
    <property type="evidence" value="ECO:0007669"/>
    <property type="project" value="TreeGrafter"/>
</dbReference>
<comment type="subcellular location">
    <subcellularLocation>
        <location evidence="1">Nucleus</location>
    </subcellularLocation>
</comment>
<feature type="non-terminal residue" evidence="9">
    <location>
        <position position="735"/>
    </location>
</feature>
<dbReference type="GO" id="GO:0007076">
    <property type="term" value="P:mitotic chromosome condensation"/>
    <property type="evidence" value="ECO:0007669"/>
    <property type="project" value="TreeGrafter"/>
</dbReference>
<dbReference type="HOGENOM" id="CLU_001042_4_2_1"/>
<dbReference type="SUPFAM" id="SSF52540">
    <property type="entry name" value="P-loop containing nucleoside triphosphate hydrolases"/>
    <property type="match status" value="2"/>
</dbReference>
<feature type="coiled-coil region" evidence="7">
    <location>
        <begin position="134"/>
        <end position="228"/>
    </location>
</feature>
<proteinExistence type="inferred from homology"/>
<evidence type="ECO:0000256" key="4">
    <source>
        <dbReference type="ARBA" id="ARBA00022840"/>
    </source>
</evidence>
<evidence type="ECO:0000313" key="10">
    <source>
        <dbReference type="Proteomes" id="UP000030755"/>
    </source>
</evidence>
<evidence type="ECO:0000256" key="1">
    <source>
        <dbReference type="ARBA" id="ARBA00004123"/>
    </source>
</evidence>
<keyword evidence="4" id="KW-0067">ATP-binding</keyword>
<gene>
    <name evidence="9" type="ORF">O9G_002661</name>
</gene>
<dbReference type="AlphaFoldDB" id="A0A075B3X2"/>
<evidence type="ECO:0000256" key="3">
    <source>
        <dbReference type="ARBA" id="ARBA00022741"/>
    </source>
</evidence>
<feature type="coiled-coil region" evidence="7">
    <location>
        <begin position="326"/>
        <end position="419"/>
    </location>
</feature>
<dbReference type="Pfam" id="PF06470">
    <property type="entry name" value="SMC_hinge"/>
    <property type="match status" value="1"/>
</dbReference>
<name>A0A075B3X2_ROZAC</name>
<dbReference type="SMART" id="SM00968">
    <property type="entry name" value="SMC_hinge"/>
    <property type="match status" value="1"/>
</dbReference>
<dbReference type="PANTHER" id="PTHR18937:SF172">
    <property type="entry name" value="STRUCTURAL MAINTENANCE OF CHROMOSOMES PROTEIN"/>
    <property type="match status" value="1"/>
</dbReference>
<keyword evidence="3" id="KW-0547">Nucleotide-binding</keyword>
<evidence type="ECO:0000256" key="6">
    <source>
        <dbReference type="ARBA" id="ARBA00023242"/>
    </source>
</evidence>
<dbReference type="OMA" id="LEYCAVE"/>
<dbReference type="Gene3D" id="3.30.70.1620">
    <property type="match status" value="1"/>
</dbReference>
<reference evidence="9 10" key="1">
    <citation type="journal article" date="2013" name="Curr. Biol.">
        <title>Shared signatures of parasitism and phylogenomics unite Cryptomycota and microsporidia.</title>
        <authorList>
            <person name="James T.Y."/>
            <person name="Pelin A."/>
            <person name="Bonen L."/>
            <person name="Ahrendt S."/>
            <person name="Sain D."/>
            <person name="Corradi N."/>
            <person name="Stajich J.E."/>
        </authorList>
    </citation>
    <scope>NUCLEOTIDE SEQUENCE [LARGE SCALE GENOMIC DNA]</scope>
    <source>
        <strain evidence="9 10">CSF55</strain>
    </source>
</reference>
<dbReference type="GO" id="GO:0005634">
    <property type="term" value="C:nucleus"/>
    <property type="evidence" value="ECO:0007669"/>
    <property type="project" value="UniProtKB-SubCell"/>
</dbReference>
<evidence type="ECO:0000256" key="5">
    <source>
        <dbReference type="ARBA" id="ARBA00023054"/>
    </source>
</evidence>
<feature type="coiled-coil region" evidence="7">
    <location>
        <begin position="630"/>
        <end position="709"/>
    </location>
</feature>
<organism evidence="9 10">
    <name type="scientific">Rozella allomycis (strain CSF55)</name>
    <dbReference type="NCBI Taxonomy" id="988480"/>
    <lineage>
        <taxon>Eukaryota</taxon>
        <taxon>Fungi</taxon>
        <taxon>Fungi incertae sedis</taxon>
        <taxon>Cryptomycota</taxon>
        <taxon>Cryptomycota incertae sedis</taxon>
        <taxon>Rozella</taxon>
    </lineage>
</organism>